<dbReference type="eggNOG" id="COG3522">
    <property type="taxonomic scope" value="Bacteria"/>
</dbReference>
<reference evidence="1 2" key="1">
    <citation type="submission" date="2016-08" db="EMBL/GenBank/DDBJ databases">
        <title>Complete genome sequence of Acinetobacter baylyi strain GFJ2.</title>
        <authorList>
            <person name="Tabata M."/>
            <person name="Kuboki S."/>
            <person name="Gibu N."/>
            <person name="Kinouchi Y."/>
            <person name="Vangnai A."/>
            <person name="Kasai D."/>
            <person name="Fukuda M."/>
        </authorList>
    </citation>
    <scope>NUCLEOTIDE SEQUENCE [LARGE SCALE GENOMIC DNA]</scope>
    <source>
        <strain evidence="1 2">GFJ2</strain>
    </source>
</reference>
<protein>
    <submittedName>
        <fullName evidence="1">Type VI secretion system-associated protein</fullName>
    </submittedName>
</protein>
<organism evidence="1 2">
    <name type="scientific">Acinetobacter soli</name>
    <dbReference type="NCBI Taxonomy" id="487316"/>
    <lineage>
        <taxon>Bacteria</taxon>
        <taxon>Pseudomonadati</taxon>
        <taxon>Pseudomonadota</taxon>
        <taxon>Gammaproteobacteria</taxon>
        <taxon>Moraxellales</taxon>
        <taxon>Moraxellaceae</taxon>
        <taxon>Acinetobacter</taxon>
    </lineage>
</organism>
<gene>
    <name evidence="1" type="ORF">BEN76_01090</name>
</gene>
<evidence type="ECO:0000313" key="1">
    <source>
        <dbReference type="EMBL" id="APV34681.1"/>
    </source>
</evidence>
<dbReference type="Proteomes" id="UP000185674">
    <property type="component" value="Chromosome"/>
</dbReference>
<dbReference type="PANTHER" id="PTHR35566:SF1">
    <property type="entry name" value="TYPE VI SECRETION SYSTEM BASEPLATE COMPONENT TSSK1"/>
    <property type="match status" value="1"/>
</dbReference>
<dbReference type="InterPro" id="IPR010263">
    <property type="entry name" value="T6SS_TssK"/>
</dbReference>
<sequence>MFKAEKILWGEGLFLRPQHFQIQDSYHEQRLNQTIRSTIPFAYGIRQLRFDELQLGTHVLALESIEMIWQDGEIYHAPSTDLLPEPLLLDDLNFRGEMTIYLTLPVVQPNKKNMSHDQEQQHSGRYASHLAHTHDLFTDAQPADITLLRRRAVLRLLDPVADPISQLEGFLYLPIGRIKRHSSGAFELDQKFIAPLLHIEASEALTSNLKRTLNVIRAKIKTIQTNNRENEQKLIEFRSGDIVSFWLVNALNTAHATLSHFLQYPQIHPERLFFELLRLTGSLLTFSTAYEVDQLPSYRHHQLQHSFQELDVILRDLLDTIISSRYISIALKEIRPSYWLGSLESDKITRDTRLYIAVSSSMMQTHELVQIVPLRFKVGSTVDVEQRVVAALPAIPLHHLMQVPTAIPVRSGVSYFEIEPHHDLYQRMLESESICLYVPSGFQDISIELIAVMNA</sequence>
<dbReference type="RefSeq" id="WP_004939583.1">
    <property type="nucleotide sequence ID" value="NZ_BBNM01000001.1"/>
</dbReference>
<dbReference type="NCBIfam" id="TIGR03353">
    <property type="entry name" value="VI_chp_4"/>
    <property type="match status" value="1"/>
</dbReference>
<dbReference type="PANTHER" id="PTHR35566">
    <property type="entry name" value="BLR3599 PROTEIN"/>
    <property type="match status" value="1"/>
</dbReference>
<dbReference type="EMBL" id="CP016896">
    <property type="protein sequence ID" value="APV34681.1"/>
    <property type="molecule type" value="Genomic_DNA"/>
</dbReference>
<accession>A0A1P8EEQ2</accession>
<dbReference type="GeneID" id="67511826"/>
<dbReference type="KEGG" id="asol:BEN76_01090"/>
<proteinExistence type="predicted"/>
<evidence type="ECO:0000313" key="2">
    <source>
        <dbReference type="Proteomes" id="UP000185674"/>
    </source>
</evidence>
<name>A0A1P8EEQ2_9GAMM</name>
<dbReference type="STRING" id="487316.BEN76_01090"/>
<dbReference type="Pfam" id="PF05936">
    <property type="entry name" value="T6SS_VasE"/>
    <property type="match status" value="1"/>
</dbReference>
<dbReference type="AlphaFoldDB" id="A0A1P8EEQ2"/>